<dbReference type="EMBL" id="LR798257">
    <property type="protein sequence ID" value="CAB5218138.1"/>
    <property type="molecule type" value="Genomic_DNA"/>
</dbReference>
<name>A0A6J7WMW0_9CAUD</name>
<gene>
    <name evidence="1" type="ORF">UFOVP204_20</name>
</gene>
<proteinExistence type="predicted"/>
<organism evidence="1">
    <name type="scientific">uncultured Caudovirales phage</name>
    <dbReference type="NCBI Taxonomy" id="2100421"/>
    <lineage>
        <taxon>Viruses</taxon>
        <taxon>Duplodnaviria</taxon>
        <taxon>Heunggongvirae</taxon>
        <taxon>Uroviricota</taxon>
        <taxon>Caudoviricetes</taxon>
        <taxon>Peduoviridae</taxon>
        <taxon>Maltschvirus</taxon>
        <taxon>Maltschvirus maltsch</taxon>
    </lineage>
</organism>
<evidence type="ECO:0000313" key="1">
    <source>
        <dbReference type="EMBL" id="CAB5218138.1"/>
    </source>
</evidence>
<accession>A0A6J7WMW0</accession>
<sequence length="172" mass="18699">MKKIIIALTVALVFSNSAIAATPDWVVQNKKVTPGALNKDVTQLNIATTVCKSGWTATIRPTVTYTNNLKDTQLKTTYASYVKIWGAEASAYEEDHLISLQLGGDPSSPKNLWPEPYAGIGARKKDVTETALKRLVCAGTLKLADAQKAILNWPVAYKKYVTTKDAPDTSDN</sequence>
<protein>
    <submittedName>
        <fullName evidence="1">Uncharacterized protein</fullName>
    </submittedName>
</protein>
<reference evidence="1" key="1">
    <citation type="submission" date="2020-05" db="EMBL/GenBank/DDBJ databases">
        <authorList>
            <person name="Chiriac C."/>
            <person name="Salcher M."/>
            <person name="Ghai R."/>
            <person name="Kavagutti S V."/>
        </authorList>
    </citation>
    <scope>NUCLEOTIDE SEQUENCE</scope>
</reference>